<evidence type="ECO:0008006" key="4">
    <source>
        <dbReference type="Google" id="ProtNLM"/>
    </source>
</evidence>
<evidence type="ECO:0000313" key="2">
    <source>
        <dbReference type="EMBL" id="GET44142.1"/>
    </source>
</evidence>
<organism evidence="2 3">
    <name type="scientific">Microseira wollei NIES-4236</name>
    <dbReference type="NCBI Taxonomy" id="2530354"/>
    <lineage>
        <taxon>Bacteria</taxon>
        <taxon>Bacillati</taxon>
        <taxon>Cyanobacteriota</taxon>
        <taxon>Cyanophyceae</taxon>
        <taxon>Oscillatoriophycideae</taxon>
        <taxon>Aerosakkonematales</taxon>
        <taxon>Aerosakkonemataceae</taxon>
        <taxon>Microseira</taxon>
    </lineage>
</organism>
<feature type="chain" id="PRO_5043450143" description="PEP-CTERM protein-sorting domain-containing protein" evidence="1">
    <location>
        <begin position="28"/>
        <end position="252"/>
    </location>
</feature>
<evidence type="ECO:0000256" key="1">
    <source>
        <dbReference type="SAM" id="SignalP"/>
    </source>
</evidence>
<keyword evidence="1" id="KW-0732">Signal</keyword>
<dbReference type="InterPro" id="IPR013424">
    <property type="entry name" value="Ice-binding_C"/>
</dbReference>
<dbReference type="Proteomes" id="UP001050975">
    <property type="component" value="Unassembled WGS sequence"/>
</dbReference>
<gene>
    <name evidence="2" type="ORF">MiSe_89680</name>
</gene>
<evidence type="ECO:0000313" key="3">
    <source>
        <dbReference type="Proteomes" id="UP001050975"/>
    </source>
</evidence>
<reference evidence="2" key="1">
    <citation type="submission" date="2019-10" db="EMBL/GenBank/DDBJ databases">
        <title>Draft genome sequece of Microseira wollei NIES-4236.</title>
        <authorList>
            <person name="Yamaguchi H."/>
            <person name="Suzuki S."/>
            <person name="Kawachi M."/>
        </authorList>
    </citation>
    <scope>NUCLEOTIDE SEQUENCE</scope>
    <source>
        <strain evidence="2">NIES-4236</strain>
    </source>
</reference>
<dbReference type="NCBIfam" id="TIGR02595">
    <property type="entry name" value="PEP_CTERM"/>
    <property type="match status" value="1"/>
</dbReference>
<dbReference type="AlphaFoldDB" id="A0AAV3XUF0"/>
<keyword evidence="3" id="KW-1185">Reference proteome</keyword>
<accession>A0AAV3XUF0</accession>
<dbReference type="EMBL" id="BLAY01000297">
    <property type="protein sequence ID" value="GET44142.1"/>
    <property type="molecule type" value="Genomic_DNA"/>
</dbReference>
<feature type="signal peptide" evidence="1">
    <location>
        <begin position="1"/>
        <end position="27"/>
    </location>
</feature>
<protein>
    <recommendedName>
        <fullName evidence="4">PEP-CTERM protein-sorting domain-containing protein</fullName>
    </recommendedName>
</protein>
<comment type="caution">
    <text evidence="2">The sequence shown here is derived from an EMBL/GenBank/DDBJ whole genome shotgun (WGS) entry which is preliminary data.</text>
</comment>
<name>A0AAV3XUF0_9CYAN</name>
<dbReference type="RefSeq" id="WP_226593683.1">
    <property type="nucleotide sequence ID" value="NZ_BLAY01000297.1"/>
</dbReference>
<dbReference type="NCBIfam" id="NF033208">
    <property type="entry name" value="choice_anch_E"/>
    <property type="match status" value="1"/>
</dbReference>
<proteinExistence type="predicted"/>
<sequence>MKAQLLTGLTVAAAVAGGIATAEIANANTLTRRTVYQQTQFDLNNVPTNYLDQGYGRTDILNSIMSIEQFSPSQGTLRSVKINFSGDITVDGGLENRDARSQTVTANLLGELELKLPNGTSLFDLNPTNSRTFDNVSRYDGRQDFAGNSGRTFEGLTASGSGERTFTDSSFLQQFMGNSVMNFMFSATATSSFIGSGNLSTYVDTFARSALMVTYEYEELPRKIPEPATTLGLGLVAGLGLLSQKKKIWKKA</sequence>